<dbReference type="GO" id="GO:0043565">
    <property type="term" value="F:sequence-specific DNA binding"/>
    <property type="evidence" value="ECO:0007669"/>
    <property type="project" value="InterPro"/>
</dbReference>
<dbReference type="InterPro" id="IPR009057">
    <property type="entry name" value="Homeodomain-like_sf"/>
</dbReference>
<dbReference type="InterPro" id="IPR003313">
    <property type="entry name" value="AraC-bd"/>
</dbReference>
<dbReference type="AlphaFoldDB" id="A0A4R7T9X8"/>
<keyword evidence="1" id="KW-0805">Transcription regulation</keyword>
<dbReference type="InterPro" id="IPR018060">
    <property type="entry name" value="HTH_AraC"/>
</dbReference>
<organism evidence="5 6">
    <name type="scientific">Kribbella voronezhensis</name>
    <dbReference type="NCBI Taxonomy" id="2512212"/>
    <lineage>
        <taxon>Bacteria</taxon>
        <taxon>Bacillati</taxon>
        <taxon>Actinomycetota</taxon>
        <taxon>Actinomycetes</taxon>
        <taxon>Propionibacteriales</taxon>
        <taxon>Kribbellaceae</taxon>
        <taxon>Kribbella</taxon>
    </lineage>
</organism>
<dbReference type="Gene3D" id="1.10.10.60">
    <property type="entry name" value="Homeodomain-like"/>
    <property type="match status" value="1"/>
</dbReference>
<comment type="caution">
    <text evidence="5">The sequence shown here is derived from an EMBL/GenBank/DDBJ whole genome shotgun (WGS) entry which is preliminary data.</text>
</comment>
<dbReference type="InterPro" id="IPR037923">
    <property type="entry name" value="HTH-like"/>
</dbReference>
<dbReference type="SUPFAM" id="SSF46689">
    <property type="entry name" value="Homeodomain-like"/>
    <property type="match status" value="1"/>
</dbReference>
<keyword evidence="6" id="KW-1185">Reference proteome</keyword>
<dbReference type="SUPFAM" id="SSF51215">
    <property type="entry name" value="Regulatory protein AraC"/>
    <property type="match status" value="1"/>
</dbReference>
<dbReference type="Proteomes" id="UP000295151">
    <property type="component" value="Unassembled WGS sequence"/>
</dbReference>
<evidence type="ECO:0000259" key="4">
    <source>
        <dbReference type="PROSITE" id="PS01124"/>
    </source>
</evidence>
<dbReference type="InterPro" id="IPR020449">
    <property type="entry name" value="Tscrpt_reg_AraC-type_HTH"/>
</dbReference>
<dbReference type="Pfam" id="PF12833">
    <property type="entry name" value="HTH_18"/>
    <property type="match status" value="1"/>
</dbReference>
<keyword evidence="3" id="KW-0804">Transcription</keyword>
<dbReference type="EMBL" id="SOCE01000001">
    <property type="protein sequence ID" value="TDU88771.1"/>
    <property type="molecule type" value="Genomic_DNA"/>
</dbReference>
<dbReference type="PANTHER" id="PTHR43280">
    <property type="entry name" value="ARAC-FAMILY TRANSCRIPTIONAL REGULATOR"/>
    <property type="match status" value="1"/>
</dbReference>
<gene>
    <name evidence="5" type="ORF">EV138_2320</name>
</gene>
<proteinExistence type="predicted"/>
<protein>
    <submittedName>
        <fullName evidence="5">AraC-like DNA-binding protein</fullName>
    </submittedName>
</protein>
<feature type="domain" description="HTH araC/xylS-type" evidence="4">
    <location>
        <begin position="158"/>
        <end position="256"/>
    </location>
</feature>
<evidence type="ECO:0000313" key="6">
    <source>
        <dbReference type="Proteomes" id="UP000295151"/>
    </source>
</evidence>
<evidence type="ECO:0000256" key="1">
    <source>
        <dbReference type="ARBA" id="ARBA00023015"/>
    </source>
</evidence>
<keyword evidence="2 5" id="KW-0238">DNA-binding</keyword>
<dbReference type="PROSITE" id="PS01124">
    <property type="entry name" value="HTH_ARAC_FAMILY_2"/>
    <property type="match status" value="1"/>
</dbReference>
<dbReference type="PRINTS" id="PR00032">
    <property type="entry name" value="HTHARAC"/>
</dbReference>
<name>A0A4R7T9X8_9ACTN</name>
<reference evidence="5 6" key="1">
    <citation type="submission" date="2019-03" db="EMBL/GenBank/DDBJ databases">
        <title>Genomic Encyclopedia of Type Strains, Phase III (KMG-III): the genomes of soil and plant-associated and newly described type strains.</title>
        <authorList>
            <person name="Whitman W."/>
        </authorList>
    </citation>
    <scope>NUCLEOTIDE SEQUENCE [LARGE SCALE GENOMIC DNA]</scope>
    <source>
        <strain evidence="5 6">VKM Ac-2575</strain>
    </source>
</reference>
<dbReference type="InterPro" id="IPR018062">
    <property type="entry name" value="HTH_AraC-typ_CS"/>
</dbReference>
<accession>A0A4R7T9X8</accession>
<dbReference type="OrthoDB" id="3186094at2"/>
<evidence type="ECO:0000313" key="5">
    <source>
        <dbReference type="EMBL" id="TDU88771.1"/>
    </source>
</evidence>
<evidence type="ECO:0000256" key="3">
    <source>
        <dbReference type="ARBA" id="ARBA00023163"/>
    </source>
</evidence>
<dbReference type="PANTHER" id="PTHR43280:SF32">
    <property type="entry name" value="TRANSCRIPTIONAL REGULATORY PROTEIN"/>
    <property type="match status" value="1"/>
</dbReference>
<dbReference type="GO" id="GO:0003700">
    <property type="term" value="F:DNA-binding transcription factor activity"/>
    <property type="evidence" value="ECO:0007669"/>
    <property type="project" value="InterPro"/>
</dbReference>
<sequence length="266" mass="28820">MADWSIYLTPSPIHRQLGLFCLGAGEQRTAAANERALGCHAVVLLRHGTGHLLHGPDRTLHEVAAPALLWLFPGVLHGYRPATQWDQAWALFGGPATDALTALGQLDQTRPVRRYADPRPVERAFTRLLQITRAPTPEVQAVGALFELIAAAAADEEDGIAGQLSRLALQPAGMNAYAAELGLSLAELREAVRRTKGTTPQEVVLTARLNEAKTLLAESDLPVAAVARQVGYDDPAYFSRLFKARVGQSPREFRRFGSVGGRKSSF</sequence>
<evidence type="ECO:0000256" key="2">
    <source>
        <dbReference type="ARBA" id="ARBA00023125"/>
    </source>
</evidence>
<dbReference type="SMART" id="SM00342">
    <property type="entry name" value="HTH_ARAC"/>
    <property type="match status" value="1"/>
</dbReference>
<dbReference type="RefSeq" id="WP_133978483.1">
    <property type="nucleotide sequence ID" value="NZ_SOCE01000001.1"/>
</dbReference>
<dbReference type="PROSITE" id="PS00041">
    <property type="entry name" value="HTH_ARAC_FAMILY_1"/>
    <property type="match status" value="1"/>
</dbReference>
<dbReference type="Pfam" id="PF02311">
    <property type="entry name" value="AraC_binding"/>
    <property type="match status" value="1"/>
</dbReference>